<reference evidence="1" key="1">
    <citation type="submission" date="2020-11" db="EMBL/GenBank/DDBJ databases">
        <authorList>
            <person name="Davenport K.M."/>
            <person name="Bickhart D.M."/>
            <person name="Smith T.P.L."/>
            <person name="Murdoch B.M."/>
            <person name="Rosen B.D."/>
        </authorList>
    </citation>
    <scope>NUCLEOTIDE SEQUENCE [LARGE SCALE GENOMIC DNA]</scope>
    <source>
        <strain evidence="1">OAR_USU_Benz2616</strain>
    </source>
</reference>
<sequence>MASSSGPEADFLVGGRYKLVREIGCGSFGHVYLAIDLTNHEEVAVKLEPQNVKHPQLLHERERYNILQGGVGIPQIRWYGQEMDYNVLVMDLLGPSLEDLFNFCSRRFTMKTVLMLADQMISRIEYVHRQNLIHRDIKPDNFLIGTGQQWKKLFLIDFGLAKRYRDKKTGQHIPYRS</sequence>
<reference evidence="1" key="2">
    <citation type="submission" date="2025-08" db="UniProtKB">
        <authorList>
            <consortium name="Ensembl"/>
        </authorList>
    </citation>
    <scope>IDENTIFICATION</scope>
</reference>
<name>A0AC11CCE0_SHEEP</name>
<dbReference type="Ensembl" id="ENSOART00020033889.2">
    <property type="protein sequence ID" value="ENSOARP00020027966.2"/>
    <property type="gene ID" value="ENSOARG00020028181.1"/>
</dbReference>
<protein>
    <submittedName>
        <fullName evidence="1">Uncharacterized protein</fullName>
    </submittedName>
</protein>
<evidence type="ECO:0000313" key="1">
    <source>
        <dbReference type="Ensembl" id="ENSOARP00020027966.2"/>
    </source>
</evidence>
<gene>
    <name evidence="1" type="primary">LOC114111272</name>
</gene>
<organism evidence="1">
    <name type="scientific">Ovis aries</name>
    <name type="common">Sheep</name>
    <dbReference type="NCBI Taxonomy" id="9940"/>
    <lineage>
        <taxon>Eukaryota</taxon>
        <taxon>Metazoa</taxon>
        <taxon>Chordata</taxon>
        <taxon>Craniata</taxon>
        <taxon>Vertebrata</taxon>
        <taxon>Euteleostomi</taxon>
        <taxon>Mammalia</taxon>
        <taxon>Eutheria</taxon>
        <taxon>Laurasiatheria</taxon>
        <taxon>Artiodactyla</taxon>
        <taxon>Ruminantia</taxon>
        <taxon>Pecora</taxon>
        <taxon>Bovidae</taxon>
        <taxon>Caprinae</taxon>
        <taxon>Ovis</taxon>
    </lineage>
</organism>
<proteinExistence type="predicted"/>
<reference evidence="1" key="3">
    <citation type="submission" date="2025-09" db="UniProtKB">
        <authorList>
            <consortium name="Ensembl"/>
        </authorList>
    </citation>
    <scope>IDENTIFICATION</scope>
</reference>
<accession>A0AC11CCE0</accession>